<dbReference type="InterPro" id="IPR001865">
    <property type="entry name" value="Ribosomal_uS2"/>
</dbReference>
<proteinExistence type="inferred from homology"/>
<evidence type="ECO:0000256" key="1">
    <source>
        <dbReference type="ARBA" id="ARBA00006242"/>
    </source>
</evidence>
<dbReference type="GO" id="GO:0003735">
    <property type="term" value="F:structural constituent of ribosome"/>
    <property type="evidence" value="ECO:0007669"/>
    <property type="project" value="InterPro"/>
</dbReference>
<dbReference type="SUPFAM" id="SSF52313">
    <property type="entry name" value="Ribosomal protein S2"/>
    <property type="match status" value="1"/>
</dbReference>
<keyword evidence="2" id="KW-0689">Ribosomal protein</keyword>
<dbReference type="InterPro" id="IPR023591">
    <property type="entry name" value="Ribosomal_uS2_flav_dom_sf"/>
</dbReference>
<dbReference type="Pfam" id="PF00318">
    <property type="entry name" value="Ribosomal_S2"/>
    <property type="match status" value="2"/>
</dbReference>
<dbReference type="CDD" id="cd01425">
    <property type="entry name" value="RPS2"/>
    <property type="match status" value="1"/>
</dbReference>
<dbReference type="InterPro" id="IPR005706">
    <property type="entry name" value="Ribosomal_uS2_bac/mit/plastid"/>
</dbReference>
<reference evidence="2" key="1">
    <citation type="journal article" date="2023" name="G3 (Bethesda)">
        <title>Whole genome assembly and annotation of the endangered Caribbean coral Acropora cervicornis.</title>
        <authorList>
            <person name="Selwyn J.D."/>
            <person name="Vollmer S.V."/>
        </authorList>
    </citation>
    <scope>NUCLEOTIDE SEQUENCE</scope>
    <source>
        <strain evidence="2">K2</strain>
    </source>
</reference>
<reference evidence="2" key="2">
    <citation type="journal article" date="2023" name="Science">
        <title>Genomic signatures of disease resistance in endangered staghorn corals.</title>
        <authorList>
            <person name="Vollmer S.V."/>
            <person name="Selwyn J.D."/>
            <person name="Despard B.A."/>
            <person name="Roesel C.L."/>
        </authorList>
    </citation>
    <scope>NUCLEOTIDE SEQUENCE</scope>
    <source>
        <strain evidence="2">K2</strain>
    </source>
</reference>
<evidence type="ECO:0000313" key="3">
    <source>
        <dbReference type="Proteomes" id="UP001249851"/>
    </source>
</evidence>
<dbReference type="Gene3D" id="3.40.50.10490">
    <property type="entry name" value="Glucose-6-phosphate isomerase like protein, domain 1"/>
    <property type="match status" value="1"/>
</dbReference>
<dbReference type="GO" id="GO:0006412">
    <property type="term" value="P:translation"/>
    <property type="evidence" value="ECO:0007669"/>
    <property type="project" value="InterPro"/>
</dbReference>
<comment type="caution">
    <text evidence="2">The sequence shown here is derived from an EMBL/GenBank/DDBJ whole genome shotgun (WGS) entry which is preliminary data.</text>
</comment>
<dbReference type="GO" id="GO:0005763">
    <property type="term" value="C:mitochondrial small ribosomal subunit"/>
    <property type="evidence" value="ECO:0007669"/>
    <property type="project" value="TreeGrafter"/>
</dbReference>
<keyword evidence="2" id="KW-0687">Ribonucleoprotein</keyword>
<organism evidence="2 3">
    <name type="scientific">Acropora cervicornis</name>
    <name type="common">Staghorn coral</name>
    <dbReference type="NCBI Taxonomy" id="6130"/>
    <lineage>
        <taxon>Eukaryota</taxon>
        <taxon>Metazoa</taxon>
        <taxon>Cnidaria</taxon>
        <taxon>Anthozoa</taxon>
        <taxon>Hexacorallia</taxon>
        <taxon>Scleractinia</taxon>
        <taxon>Astrocoeniina</taxon>
        <taxon>Acroporidae</taxon>
        <taxon>Acropora</taxon>
    </lineage>
</organism>
<dbReference type="HAMAP" id="MF_00291_B">
    <property type="entry name" value="Ribosomal_uS2_B"/>
    <property type="match status" value="1"/>
</dbReference>
<dbReference type="PANTHER" id="PTHR12534">
    <property type="entry name" value="30S RIBOSOMAL PROTEIN S2 PROKARYOTIC AND ORGANELLAR"/>
    <property type="match status" value="1"/>
</dbReference>
<protein>
    <submittedName>
        <fullName evidence="2">28S ribosomal protein S2</fullName>
    </submittedName>
</protein>
<accession>A0AAD9Q6I0</accession>
<dbReference type="Proteomes" id="UP001249851">
    <property type="component" value="Unassembled WGS sequence"/>
</dbReference>
<dbReference type="AlphaFoldDB" id="A0AAD9Q6I0"/>
<dbReference type="PRINTS" id="PR00395">
    <property type="entry name" value="RIBOSOMALS2"/>
</dbReference>
<gene>
    <name evidence="2" type="ORF">P5673_022880</name>
</gene>
<evidence type="ECO:0000313" key="2">
    <source>
        <dbReference type="EMBL" id="KAK2555538.1"/>
    </source>
</evidence>
<dbReference type="EMBL" id="JARQWQ010000062">
    <property type="protein sequence ID" value="KAK2555538.1"/>
    <property type="molecule type" value="Genomic_DNA"/>
</dbReference>
<keyword evidence="3" id="KW-1185">Reference proteome</keyword>
<comment type="similarity">
    <text evidence="1">Belongs to the universal ribosomal protein uS2 family.</text>
</comment>
<sequence>MKPYLFGTREHQHIIDLNQTVKHLRLALNVLSHITYRAGIILFVSTHPQFEELTQYTARECGEYFVTRRWRGGTLTNPLMLTGMTRVPDLILFLHLPSLGRNTLAVKEAAQANVPSIGIVDSDCNPNLIMYPIPGNDDSPSAVELYCNLFKKAILNAKEVRQLRRSADIPEEKIVNEDLENANLDELL</sequence>
<name>A0AAD9Q6I0_ACRCE</name>
<dbReference type="PANTHER" id="PTHR12534:SF0">
    <property type="entry name" value="SMALL RIBOSOMAL SUBUNIT PROTEIN US2M"/>
    <property type="match status" value="1"/>
</dbReference>